<name>A0AB39XS34_9BRAD</name>
<accession>A0AB39XS34</accession>
<gene>
    <name evidence="1" type="ORF">AB8Z38_11900</name>
</gene>
<dbReference type="EMBL" id="CP165734">
    <property type="protein sequence ID" value="XDV59995.1"/>
    <property type="molecule type" value="Genomic_DNA"/>
</dbReference>
<evidence type="ECO:0000313" key="1">
    <source>
        <dbReference type="EMBL" id="XDV59995.1"/>
    </source>
</evidence>
<dbReference type="RefSeq" id="WP_369725249.1">
    <property type="nucleotide sequence ID" value="NZ_CP165734.1"/>
</dbReference>
<dbReference type="AlphaFoldDB" id="A0AB39XS34"/>
<sequence length="82" mass="9672">MLDRIDMNIVMPRSPLAERLCDILSFRARRREKVGLDQLAAHCKIGVTFGQRPYGVKMIRQHHDGIDREWMELARLTKRRAQ</sequence>
<protein>
    <submittedName>
        <fullName evidence="1">Uncharacterized protein</fullName>
    </submittedName>
</protein>
<reference evidence="1" key="1">
    <citation type="submission" date="2024-08" db="EMBL/GenBank/DDBJ databases">
        <authorList>
            <person name="Chaddad Z."/>
            <person name="Lamrabet M."/>
            <person name="Bouhnik O."/>
            <person name="Alami S."/>
            <person name="Wipf D."/>
            <person name="Courty P.E."/>
            <person name="Missbah El Idrissi M."/>
        </authorList>
    </citation>
    <scope>NUCLEOTIDE SEQUENCE</scope>
    <source>
        <strain evidence="1">LLZ17</strain>
    </source>
</reference>
<proteinExistence type="predicted"/>
<organism evidence="1">
    <name type="scientific">Bradyrhizobium sp. LLZ17</name>
    <dbReference type="NCBI Taxonomy" id="3239388"/>
    <lineage>
        <taxon>Bacteria</taxon>
        <taxon>Pseudomonadati</taxon>
        <taxon>Pseudomonadota</taxon>
        <taxon>Alphaproteobacteria</taxon>
        <taxon>Hyphomicrobiales</taxon>
        <taxon>Nitrobacteraceae</taxon>
        <taxon>Bradyrhizobium</taxon>
    </lineage>
</organism>